<protein>
    <recommendedName>
        <fullName evidence="4">Secretion protein</fullName>
    </recommendedName>
</protein>
<name>A0A1C2DMR4_9HYPH</name>
<dbReference type="EMBL" id="MDEO01000033">
    <property type="protein sequence ID" value="OCX16052.1"/>
    <property type="molecule type" value="Genomic_DNA"/>
</dbReference>
<organism evidence="2 3">
    <name type="scientific">Mesorhizobium hungaricum</name>
    <dbReference type="NCBI Taxonomy" id="1566387"/>
    <lineage>
        <taxon>Bacteria</taxon>
        <taxon>Pseudomonadati</taxon>
        <taxon>Pseudomonadota</taxon>
        <taxon>Alphaproteobacteria</taxon>
        <taxon>Hyphomicrobiales</taxon>
        <taxon>Phyllobacteriaceae</taxon>
        <taxon>Mesorhizobium</taxon>
    </lineage>
</organism>
<keyword evidence="1" id="KW-0175">Coiled coil</keyword>
<accession>A0A1C2DMR4</accession>
<dbReference type="PANTHER" id="PTHR30386:SF28">
    <property type="entry name" value="EXPORTED PROTEIN"/>
    <property type="match status" value="1"/>
</dbReference>
<dbReference type="AlphaFoldDB" id="A0A1C2DMR4"/>
<sequence length="352" mass="39236">MISLNVADGSDVRQGQSLYTITSDSMTSLGETQAAAAVLLRKQRSELEAEIIRQQKLDSIEKAGLAKEEQGLLREIDQVQIQIKVTGDYAAVLRTISEKYEELVRRHVVLQREAFARMESRMQKEQERENLRREAIRLEQRLTEVRTKLAGFDAKAASVIGQLRRQISVIERDLVEGEARRQIDVTTPRTGNVTAILVQSGQFVAAGAPLLSILPSEAKLEVHLYGSSSVIGFMHENAKVMLRYAAFPYQKFGLHPGTVAGFSRVSLRPSDIDTIFLPERGASPTSDPSAGLYRVIVRPEQDHVIAYGKAEPIRPGMAVEADVFLDTRPIYQWLLEPLYSLRGALSSHGDRL</sequence>
<evidence type="ECO:0000256" key="1">
    <source>
        <dbReference type="SAM" id="Coils"/>
    </source>
</evidence>
<evidence type="ECO:0000313" key="3">
    <source>
        <dbReference type="Proteomes" id="UP000094412"/>
    </source>
</evidence>
<dbReference type="Proteomes" id="UP000094412">
    <property type="component" value="Unassembled WGS sequence"/>
</dbReference>
<reference evidence="2 3" key="1">
    <citation type="submission" date="2016-08" db="EMBL/GenBank/DDBJ databases">
        <title>Whole genome sequence of Mesorhizobium sp. strain UASWS1009 isolated from industrial sewage.</title>
        <authorList>
            <person name="Crovadore J."/>
            <person name="Calmin G."/>
            <person name="Chablais R."/>
            <person name="Cochard B."/>
            <person name="Lefort F."/>
        </authorList>
    </citation>
    <scope>NUCLEOTIDE SEQUENCE [LARGE SCALE GENOMIC DNA]</scope>
    <source>
        <strain evidence="2 3">UASWS1009</strain>
    </source>
</reference>
<dbReference type="STRING" id="1566387.QV13_14295"/>
<evidence type="ECO:0008006" key="4">
    <source>
        <dbReference type="Google" id="ProtNLM"/>
    </source>
</evidence>
<keyword evidence="3" id="KW-1185">Reference proteome</keyword>
<gene>
    <name evidence="2" type="ORF">QV13_14295</name>
</gene>
<feature type="coiled-coil region" evidence="1">
    <location>
        <begin position="93"/>
        <end position="148"/>
    </location>
</feature>
<dbReference type="InterPro" id="IPR050739">
    <property type="entry name" value="MFP"/>
</dbReference>
<comment type="caution">
    <text evidence="2">The sequence shown here is derived from an EMBL/GenBank/DDBJ whole genome shotgun (WGS) entry which is preliminary data.</text>
</comment>
<dbReference type="PANTHER" id="PTHR30386">
    <property type="entry name" value="MEMBRANE FUSION SUBUNIT OF EMRAB-TOLC MULTIDRUG EFFLUX PUMP"/>
    <property type="match status" value="1"/>
</dbReference>
<evidence type="ECO:0000313" key="2">
    <source>
        <dbReference type="EMBL" id="OCX16052.1"/>
    </source>
</evidence>
<dbReference type="PRINTS" id="PR01490">
    <property type="entry name" value="RTXTOXIND"/>
</dbReference>
<proteinExistence type="predicted"/>
<dbReference type="Gene3D" id="2.40.50.100">
    <property type="match status" value="1"/>
</dbReference>